<dbReference type="Pfam" id="PF07811">
    <property type="entry name" value="TadE"/>
    <property type="match status" value="1"/>
</dbReference>
<accession>A0A0A0JW23</accession>
<feature type="domain" description="TadE-like" evidence="2">
    <location>
        <begin position="12"/>
        <end position="54"/>
    </location>
</feature>
<reference evidence="3 4" key="1">
    <citation type="submission" date="2013-08" db="EMBL/GenBank/DDBJ databases">
        <title>The genome sequence of Knoellia aerolata.</title>
        <authorList>
            <person name="Zhu W."/>
            <person name="Wang G."/>
        </authorList>
    </citation>
    <scope>NUCLEOTIDE SEQUENCE [LARGE SCALE GENOMIC DNA]</scope>
    <source>
        <strain evidence="3 4">DSM 18566</strain>
    </source>
</reference>
<name>A0A0A0JW23_9MICO</name>
<dbReference type="InterPro" id="IPR012495">
    <property type="entry name" value="TadE-like_dom"/>
</dbReference>
<keyword evidence="4" id="KW-1185">Reference proteome</keyword>
<evidence type="ECO:0000259" key="2">
    <source>
        <dbReference type="Pfam" id="PF07811"/>
    </source>
</evidence>
<dbReference type="STRING" id="1385519.N801_10835"/>
<keyword evidence="1" id="KW-0812">Transmembrane</keyword>
<keyword evidence="1" id="KW-1133">Transmembrane helix</keyword>
<evidence type="ECO:0000313" key="3">
    <source>
        <dbReference type="EMBL" id="KGN40874.1"/>
    </source>
</evidence>
<proteinExistence type="predicted"/>
<sequence length="143" mass="15280">MSTITRRRRERGAAAVEMAIVLPLLLLVLGGVIEFGRALFIQNMATNAAREGARMRALGYTTTEATDRVNSAMIGMAATSFTIQYHLVQDAAGTTTVNGNCPTTPLITDRQRVTVSPSFAFIFPLPGVTAPTLTSQSEMRCGG</sequence>
<feature type="transmembrane region" description="Helical" evidence="1">
    <location>
        <begin position="12"/>
        <end position="33"/>
    </location>
</feature>
<dbReference type="Proteomes" id="UP000030013">
    <property type="component" value="Unassembled WGS sequence"/>
</dbReference>
<protein>
    <recommendedName>
        <fullName evidence="2">TadE-like domain-containing protein</fullName>
    </recommendedName>
</protein>
<dbReference type="eggNOG" id="COG4961">
    <property type="taxonomic scope" value="Bacteria"/>
</dbReference>
<organism evidence="3 4">
    <name type="scientific">Knoellia aerolata DSM 18566</name>
    <dbReference type="NCBI Taxonomy" id="1385519"/>
    <lineage>
        <taxon>Bacteria</taxon>
        <taxon>Bacillati</taxon>
        <taxon>Actinomycetota</taxon>
        <taxon>Actinomycetes</taxon>
        <taxon>Micrococcales</taxon>
        <taxon>Intrasporangiaceae</taxon>
        <taxon>Knoellia</taxon>
    </lineage>
</organism>
<evidence type="ECO:0000256" key="1">
    <source>
        <dbReference type="SAM" id="Phobius"/>
    </source>
</evidence>
<dbReference type="AlphaFoldDB" id="A0A0A0JW23"/>
<comment type="caution">
    <text evidence="3">The sequence shown here is derived from an EMBL/GenBank/DDBJ whole genome shotgun (WGS) entry which is preliminary data.</text>
</comment>
<dbReference type="OrthoDB" id="5190946at2"/>
<dbReference type="EMBL" id="AVPL01000029">
    <property type="protein sequence ID" value="KGN40874.1"/>
    <property type="molecule type" value="Genomic_DNA"/>
</dbReference>
<gene>
    <name evidence="3" type="ORF">N801_10835</name>
</gene>
<evidence type="ECO:0000313" key="4">
    <source>
        <dbReference type="Proteomes" id="UP000030013"/>
    </source>
</evidence>
<keyword evidence="1" id="KW-0472">Membrane</keyword>
<dbReference type="RefSeq" id="WP_035937851.1">
    <property type="nucleotide sequence ID" value="NZ_AVPL01000029.1"/>
</dbReference>